<comment type="caution">
    <text evidence="3">The sequence shown here is derived from an EMBL/GenBank/DDBJ whole genome shotgun (WGS) entry which is preliminary data.</text>
</comment>
<evidence type="ECO:0000256" key="2">
    <source>
        <dbReference type="SAM" id="Phobius"/>
    </source>
</evidence>
<dbReference type="PANTHER" id="PTHR31389">
    <property type="entry name" value="LD39211P"/>
    <property type="match status" value="1"/>
</dbReference>
<organism evidence="3 4">
    <name type="scientific">Entomortierella parvispora</name>
    <dbReference type="NCBI Taxonomy" id="205924"/>
    <lineage>
        <taxon>Eukaryota</taxon>
        <taxon>Fungi</taxon>
        <taxon>Fungi incertae sedis</taxon>
        <taxon>Mucoromycota</taxon>
        <taxon>Mortierellomycotina</taxon>
        <taxon>Mortierellomycetes</taxon>
        <taxon>Mortierellales</taxon>
        <taxon>Mortierellaceae</taxon>
        <taxon>Entomortierella</taxon>
    </lineage>
</organism>
<feature type="compositionally biased region" description="Acidic residues" evidence="1">
    <location>
        <begin position="203"/>
        <end position="237"/>
    </location>
</feature>
<feature type="compositionally biased region" description="Polar residues" evidence="1">
    <location>
        <begin position="369"/>
        <end position="378"/>
    </location>
</feature>
<accession>A0A9P3M1N1</accession>
<keyword evidence="2" id="KW-0472">Membrane</keyword>
<keyword evidence="4" id="KW-1185">Reference proteome</keyword>
<reference evidence="3" key="1">
    <citation type="submission" date="2021-11" db="EMBL/GenBank/DDBJ databases">
        <authorList>
            <person name="Herlambang A."/>
            <person name="Guo Y."/>
            <person name="Takashima Y."/>
            <person name="Nishizawa T."/>
        </authorList>
    </citation>
    <scope>NUCLEOTIDE SEQUENCE</scope>
    <source>
        <strain evidence="3">E1425</strain>
    </source>
</reference>
<feature type="transmembrane region" description="Helical" evidence="2">
    <location>
        <begin position="12"/>
        <end position="31"/>
    </location>
</feature>
<feature type="region of interest" description="Disordered" evidence="1">
    <location>
        <begin position="346"/>
        <end position="378"/>
    </location>
</feature>
<keyword evidence="2" id="KW-0812">Transmembrane</keyword>
<dbReference type="OrthoDB" id="5954868at2759"/>
<feature type="compositionally biased region" description="Polar residues" evidence="1">
    <location>
        <begin position="346"/>
        <end position="362"/>
    </location>
</feature>
<name>A0A9P3M1N1_9FUNG</name>
<protein>
    <submittedName>
        <fullName evidence="3">Uncharacterized protein</fullName>
    </submittedName>
</protein>
<dbReference type="AlphaFoldDB" id="A0A9P3M1N1"/>
<proteinExistence type="predicted"/>
<feature type="compositionally biased region" description="Basic residues" evidence="1">
    <location>
        <begin position="166"/>
        <end position="187"/>
    </location>
</feature>
<evidence type="ECO:0000313" key="4">
    <source>
        <dbReference type="Proteomes" id="UP000827284"/>
    </source>
</evidence>
<dbReference type="EMBL" id="BQFW01000014">
    <property type="protein sequence ID" value="GJJ78205.1"/>
    <property type="molecule type" value="Genomic_DNA"/>
</dbReference>
<evidence type="ECO:0000313" key="3">
    <source>
        <dbReference type="EMBL" id="GJJ78205.1"/>
    </source>
</evidence>
<evidence type="ECO:0000256" key="1">
    <source>
        <dbReference type="SAM" id="MobiDB-lite"/>
    </source>
</evidence>
<feature type="region of interest" description="Disordered" evidence="1">
    <location>
        <begin position="166"/>
        <end position="237"/>
    </location>
</feature>
<gene>
    <name evidence="3" type="ORF">EMPS_10564</name>
</gene>
<feature type="compositionally biased region" description="Basic and acidic residues" evidence="1">
    <location>
        <begin position="188"/>
        <end position="202"/>
    </location>
</feature>
<feature type="region of interest" description="Disordered" evidence="1">
    <location>
        <begin position="106"/>
        <end position="134"/>
    </location>
</feature>
<dbReference type="Proteomes" id="UP000827284">
    <property type="component" value="Unassembled WGS sequence"/>
</dbReference>
<keyword evidence="2" id="KW-1133">Transmembrane helix</keyword>
<reference evidence="3" key="2">
    <citation type="journal article" date="2022" name="Microbiol. Resour. Announc.">
        <title>Whole-Genome Sequence of Entomortierella parvispora E1425, a Mucoromycotan Fungus Associated with Burkholderiaceae-Related Endosymbiotic Bacteria.</title>
        <authorList>
            <person name="Herlambang A."/>
            <person name="Guo Y."/>
            <person name="Takashima Y."/>
            <person name="Narisawa K."/>
            <person name="Ohta H."/>
            <person name="Nishizawa T."/>
        </authorList>
    </citation>
    <scope>NUCLEOTIDE SEQUENCE</scope>
    <source>
        <strain evidence="3">E1425</strain>
    </source>
</reference>
<sequence length="560" mass="63564">MTLSLSYLRPALIVVSLLTALGFIQFTLYNFDNATYNPSIPWGRLGSGAKEKRPNLLHPPPRLRTPLTIVTAASENHLCALEAFLYDIDRVYAQMGFDRKQALASSLESKQGDGVDDDDGAGSGLESKARGRSRRMRIKSLKRLEERIRNGQRYIESSADLAFLRQHTKSDRHRPNQGKGSGRKRVHSKEDGAEARIQKRQDEEEDEQEERDADDEDEDDAEDEGALDQDVELNDDDGEDEVWPRLIVYNMGMGIKLRKLRRFQALIQAGYIDELYDFDFDKHPDFWRLGTATRGQYGWKAGIQEEVSQRMLAQDQNKVQAKIDHMPASANARLGKSKVLPLDLAKNSSSGPEDLFSSSSHPQTRDAPQEQQASKQHQPQILLWLDSGDRISLPMLRWLPTSFSLRQLGVWSPQSPDTLHKWTHPGLAEYFDDSLDKFEPDETNCNGAVIAWDLNHRGVRSINYHRDQTLSGNNLFLDWIACAKDEACIAPQGSSRSNHRQDQAALTYLIKKQFNITTTPVHESQDRICFGLPDQFGMLANQDKYCKESIERDPSHIISD</sequence>
<dbReference type="PANTHER" id="PTHR31389:SF4">
    <property type="entry name" value="LD39211P"/>
    <property type="match status" value="1"/>
</dbReference>